<keyword evidence="2" id="KW-1185">Reference proteome</keyword>
<reference evidence="2" key="1">
    <citation type="journal article" date="2014" name="Proc. Natl. Acad. Sci. U.S.A.">
        <title>Extensive sampling of basidiomycete genomes demonstrates inadequacy of the white-rot/brown-rot paradigm for wood decay fungi.</title>
        <authorList>
            <person name="Riley R."/>
            <person name="Salamov A.A."/>
            <person name="Brown D.W."/>
            <person name="Nagy L.G."/>
            <person name="Floudas D."/>
            <person name="Held B.W."/>
            <person name="Levasseur A."/>
            <person name="Lombard V."/>
            <person name="Morin E."/>
            <person name="Otillar R."/>
            <person name="Lindquist E.A."/>
            <person name="Sun H."/>
            <person name="LaButti K.M."/>
            <person name="Schmutz J."/>
            <person name="Jabbour D."/>
            <person name="Luo H."/>
            <person name="Baker S.E."/>
            <person name="Pisabarro A.G."/>
            <person name="Walton J.D."/>
            <person name="Blanchette R.A."/>
            <person name="Henrissat B."/>
            <person name="Martin F."/>
            <person name="Cullen D."/>
            <person name="Hibbett D.S."/>
            <person name="Grigoriev I.V."/>
        </authorList>
    </citation>
    <scope>NUCLEOTIDE SEQUENCE [LARGE SCALE GENOMIC DNA]</scope>
    <source>
        <strain evidence="2">FD-172 SS1</strain>
    </source>
</reference>
<dbReference type="AlphaFoldDB" id="A0A067LYG4"/>
<evidence type="ECO:0008006" key="3">
    <source>
        <dbReference type="Google" id="ProtNLM"/>
    </source>
</evidence>
<name>A0A067LYG4_BOTB1</name>
<sequence>MSLASGIYAITSKASNGPVGRYPIEILLPSPNEVFALTQEAQAGGAAQSYWFVRKLESGKYELSTKRAPADVIDGRVKCILEPPFASSEISIDGKFWTLASDTNPEDTRGPKVLAGEKQGDASLFKFTRIDRE</sequence>
<dbReference type="Proteomes" id="UP000027195">
    <property type="component" value="Unassembled WGS sequence"/>
</dbReference>
<dbReference type="EMBL" id="KL198090">
    <property type="protein sequence ID" value="KDQ08443.1"/>
    <property type="molecule type" value="Genomic_DNA"/>
</dbReference>
<dbReference type="Gene3D" id="2.80.10.50">
    <property type="match status" value="1"/>
</dbReference>
<dbReference type="Pfam" id="PF16850">
    <property type="entry name" value="Inhibitor_I66"/>
    <property type="match status" value="1"/>
</dbReference>
<dbReference type="HOGENOM" id="CLU_1906417_0_0_1"/>
<dbReference type="InParanoid" id="A0A067LYG4"/>
<protein>
    <recommendedName>
        <fullName evidence="3">Ricin B lectin domain-containing protein</fullName>
    </recommendedName>
</protein>
<organism evidence="1 2">
    <name type="scientific">Botryobasidium botryosum (strain FD-172 SS1)</name>
    <dbReference type="NCBI Taxonomy" id="930990"/>
    <lineage>
        <taxon>Eukaryota</taxon>
        <taxon>Fungi</taxon>
        <taxon>Dikarya</taxon>
        <taxon>Basidiomycota</taxon>
        <taxon>Agaricomycotina</taxon>
        <taxon>Agaricomycetes</taxon>
        <taxon>Cantharellales</taxon>
        <taxon>Botryobasidiaceae</taxon>
        <taxon>Botryobasidium</taxon>
    </lineage>
</organism>
<evidence type="ECO:0000313" key="2">
    <source>
        <dbReference type="Proteomes" id="UP000027195"/>
    </source>
</evidence>
<proteinExistence type="predicted"/>
<evidence type="ECO:0000313" key="1">
    <source>
        <dbReference type="EMBL" id="KDQ08443.1"/>
    </source>
</evidence>
<dbReference type="InterPro" id="IPR031755">
    <property type="entry name" value="Inhibitor_I66"/>
</dbReference>
<dbReference type="GO" id="GO:0004867">
    <property type="term" value="F:serine-type endopeptidase inhibitor activity"/>
    <property type="evidence" value="ECO:0007669"/>
    <property type="project" value="InterPro"/>
</dbReference>
<gene>
    <name evidence="1" type="ORF">BOTBODRAFT_645600</name>
</gene>
<accession>A0A067LYG4</accession>
<dbReference type="OrthoDB" id="3439489at2759"/>